<keyword evidence="3 7" id="KW-0812">Transmembrane</keyword>
<dbReference type="Pfam" id="PF11700">
    <property type="entry name" value="ATG22"/>
    <property type="match status" value="1"/>
</dbReference>
<feature type="transmembrane region" description="Helical" evidence="7">
    <location>
        <begin position="197"/>
        <end position="218"/>
    </location>
</feature>
<protein>
    <submittedName>
        <fullName evidence="8">MFS transporter</fullName>
    </submittedName>
</protein>
<comment type="caution">
    <text evidence="8">The sequence shown here is derived from an EMBL/GenBank/DDBJ whole genome shotgun (WGS) entry which is preliminary data.</text>
</comment>
<dbReference type="InterPro" id="IPR050495">
    <property type="entry name" value="ATG22/LtaA_families"/>
</dbReference>
<comment type="subcellular location">
    <subcellularLocation>
        <location evidence="1">Endomembrane system</location>
        <topology evidence="1">Multi-pass membrane protein</topology>
    </subcellularLocation>
</comment>
<evidence type="ECO:0000313" key="9">
    <source>
        <dbReference type="Proteomes" id="UP001556098"/>
    </source>
</evidence>
<reference evidence="8 9" key="1">
    <citation type="submission" date="2024-07" db="EMBL/GenBank/DDBJ databases">
        <title>Marimonas sp.nov., isolated from tidal-flat sediment.</title>
        <authorList>
            <person name="Jayan J.N."/>
            <person name="Lee S.S."/>
        </authorList>
    </citation>
    <scope>NUCLEOTIDE SEQUENCE [LARGE SCALE GENOMIC DNA]</scope>
    <source>
        <strain evidence="8 9">MJW-29</strain>
    </source>
</reference>
<proteinExistence type="predicted"/>
<evidence type="ECO:0000313" key="8">
    <source>
        <dbReference type="EMBL" id="MEW9918107.1"/>
    </source>
</evidence>
<feature type="region of interest" description="Disordered" evidence="6">
    <location>
        <begin position="1"/>
        <end position="21"/>
    </location>
</feature>
<dbReference type="InterPro" id="IPR024671">
    <property type="entry name" value="Atg22-like"/>
</dbReference>
<evidence type="ECO:0000256" key="3">
    <source>
        <dbReference type="ARBA" id="ARBA00022692"/>
    </source>
</evidence>
<name>A0ABV3RHI3_9RHOB</name>
<keyword evidence="2" id="KW-0813">Transport</keyword>
<evidence type="ECO:0000256" key="1">
    <source>
        <dbReference type="ARBA" id="ARBA00004127"/>
    </source>
</evidence>
<evidence type="ECO:0000256" key="4">
    <source>
        <dbReference type="ARBA" id="ARBA00022989"/>
    </source>
</evidence>
<feature type="transmembrane region" description="Helical" evidence="7">
    <location>
        <begin position="333"/>
        <end position="351"/>
    </location>
</feature>
<feature type="transmembrane region" description="Helical" evidence="7">
    <location>
        <begin position="363"/>
        <end position="388"/>
    </location>
</feature>
<feature type="transmembrane region" description="Helical" evidence="7">
    <location>
        <begin position="98"/>
        <end position="118"/>
    </location>
</feature>
<dbReference type="PANTHER" id="PTHR23519">
    <property type="entry name" value="AUTOPHAGY-RELATED PROTEIN 22"/>
    <property type="match status" value="1"/>
</dbReference>
<feature type="transmembrane region" description="Helical" evidence="7">
    <location>
        <begin position="130"/>
        <end position="149"/>
    </location>
</feature>
<dbReference type="RefSeq" id="WP_367875805.1">
    <property type="nucleotide sequence ID" value="NZ_JBFNXX010000001.1"/>
</dbReference>
<dbReference type="Proteomes" id="UP001556098">
    <property type="component" value="Unassembled WGS sequence"/>
</dbReference>
<evidence type="ECO:0000256" key="6">
    <source>
        <dbReference type="SAM" id="MobiDB-lite"/>
    </source>
</evidence>
<keyword evidence="4 7" id="KW-1133">Transmembrane helix</keyword>
<feature type="transmembrane region" description="Helical" evidence="7">
    <location>
        <begin position="244"/>
        <end position="264"/>
    </location>
</feature>
<evidence type="ECO:0000256" key="5">
    <source>
        <dbReference type="ARBA" id="ARBA00023136"/>
    </source>
</evidence>
<evidence type="ECO:0000256" key="7">
    <source>
        <dbReference type="SAM" id="Phobius"/>
    </source>
</evidence>
<dbReference type="Gene3D" id="1.20.1250.20">
    <property type="entry name" value="MFS general substrate transporter like domains"/>
    <property type="match status" value="1"/>
</dbReference>
<dbReference type="SUPFAM" id="SSF103473">
    <property type="entry name" value="MFS general substrate transporter"/>
    <property type="match status" value="1"/>
</dbReference>
<keyword evidence="9" id="KW-1185">Reference proteome</keyword>
<feature type="transmembrane region" description="Helical" evidence="7">
    <location>
        <begin position="155"/>
        <end position="176"/>
    </location>
</feature>
<feature type="transmembrane region" description="Helical" evidence="7">
    <location>
        <begin position="469"/>
        <end position="486"/>
    </location>
</feature>
<feature type="transmembrane region" description="Helical" evidence="7">
    <location>
        <begin position="400"/>
        <end position="416"/>
    </location>
</feature>
<dbReference type="InterPro" id="IPR036259">
    <property type="entry name" value="MFS_trans_sf"/>
</dbReference>
<dbReference type="PANTHER" id="PTHR23519:SF1">
    <property type="entry name" value="AUTOPHAGY-RELATED PROTEIN 22"/>
    <property type="match status" value="1"/>
</dbReference>
<gene>
    <name evidence="8" type="ORF">AB2B41_00695</name>
</gene>
<accession>A0ABV3RHI3</accession>
<organism evidence="8 9">
    <name type="scientific">Sulfitobacter sediminis</name>
    <dbReference type="NCBI Taxonomy" id="3234186"/>
    <lineage>
        <taxon>Bacteria</taxon>
        <taxon>Pseudomonadati</taxon>
        <taxon>Pseudomonadota</taxon>
        <taxon>Alphaproteobacteria</taxon>
        <taxon>Rhodobacterales</taxon>
        <taxon>Roseobacteraceae</taxon>
        <taxon>Sulfitobacter</taxon>
    </lineage>
</organism>
<keyword evidence="5 7" id="KW-0472">Membrane</keyword>
<evidence type="ECO:0000256" key="2">
    <source>
        <dbReference type="ARBA" id="ARBA00022448"/>
    </source>
</evidence>
<sequence>MSFANHTHGPKADRPSPALLRRGQPPALSFARARGQDMAEISPRKRIWGWYFFDWASQPYNTLMLTFIFGPYFAQTATAALVESGMDTEAAKAQAQAYWGYGLTATGVCIAILAPILGAIADSTGRRLPWIWLFSVLYFVGAGALWWTAPQSFSILWALFFFGIGLIGMEFATIFTNSYLPELDPDPAERGRISGSGWAFGYVGGVLALVVMIALFQAGDNGRTMAGLTPLFGLDPATGADTRIVGPLTAVWFAVFMVPFFLYFRDDPKREAKAYRLGQGLADLWETLRGLPRHPSLLAYLGSSMFYRDALNGMYTFGGIYALGVLGWSIIDIGVFGILAAISGAIFCWIGGRVDRRVGPMPVIVFCCVVLILTAVLIISLTPTSILGIDFGEGTAAPDIAFYIAGALIGAAGGALQASSRNMMTRQGDPERMTEAFGLYALSGKATSFLAPALIAITSDITGSQRLGITPVVGLFILGLMLLAWVKRDGDFAK</sequence>
<dbReference type="EMBL" id="JBFNXX010000001">
    <property type="protein sequence ID" value="MEW9918107.1"/>
    <property type="molecule type" value="Genomic_DNA"/>
</dbReference>
<feature type="transmembrane region" description="Helical" evidence="7">
    <location>
        <begin position="437"/>
        <end position="457"/>
    </location>
</feature>